<gene>
    <name evidence="1" type="ORF">J2S24_002272</name>
</gene>
<keyword evidence="2" id="KW-1185">Reference proteome</keyword>
<sequence length="181" mass="20946">MQFKLYTDVHEFYNDTYDVLMRHESQNIILLGNIIVGHEGKDKTDWRDPANWLMATVSDANGIQLTALMTPPHNITLYATDNVINLKAINCLIDGIKDYDIPGVITEKNLAECFAKEYTARKGLTYKTTMNQRIYELKAVDPDIKQFGVLRLSVCHLYIHLLIIEERVMPLHVWLNSVKWH</sequence>
<dbReference type="RefSeq" id="WP_307681517.1">
    <property type="nucleotide sequence ID" value="NZ_JAURUP010000032.1"/>
</dbReference>
<evidence type="ECO:0000313" key="1">
    <source>
        <dbReference type="EMBL" id="MDP9751754.1"/>
    </source>
</evidence>
<dbReference type="Proteomes" id="UP001223886">
    <property type="component" value="Unassembled WGS sequence"/>
</dbReference>
<name>A0ABT9M6J5_9THEO</name>
<dbReference type="EMBL" id="JAURUP010000032">
    <property type="protein sequence ID" value="MDP9751754.1"/>
    <property type="molecule type" value="Genomic_DNA"/>
</dbReference>
<organism evidence="1 2">
    <name type="scientific">Thermoanaerobacter pentosaceus</name>
    <dbReference type="NCBI Taxonomy" id="694059"/>
    <lineage>
        <taxon>Bacteria</taxon>
        <taxon>Bacillati</taxon>
        <taxon>Bacillota</taxon>
        <taxon>Clostridia</taxon>
        <taxon>Thermoanaerobacterales</taxon>
        <taxon>Thermoanaerobacteraceae</taxon>
        <taxon>Thermoanaerobacter</taxon>
    </lineage>
</organism>
<accession>A0ABT9M6J5</accession>
<reference evidence="1 2" key="1">
    <citation type="submission" date="2023-07" db="EMBL/GenBank/DDBJ databases">
        <title>Genomic Encyclopedia of Type Strains, Phase IV (KMG-IV): sequencing the most valuable type-strain genomes for metagenomic binning, comparative biology and taxonomic classification.</title>
        <authorList>
            <person name="Goeker M."/>
        </authorList>
    </citation>
    <scope>NUCLEOTIDE SEQUENCE [LARGE SCALE GENOMIC DNA]</scope>
    <source>
        <strain evidence="1 2">DSM 25963</strain>
    </source>
</reference>
<evidence type="ECO:0000313" key="2">
    <source>
        <dbReference type="Proteomes" id="UP001223886"/>
    </source>
</evidence>
<protein>
    <submittedName>
        <fullName evidence="1">Uncharacterized protein</fullName>
    </submittedName>
</protein>
<comment type="caution">
    <text evidence="1">The sequence shown here is derived from an EMBL/GenBank/DDBJ whole genome shotgun (WGS) entry which is preliminary data.</text>
</comment>
<proteinExistence type="predicted"/>